<accession>A0A8J1TYT4</accession>
<dbReference type="PANTHER" id="PTHR11011:SF45">
    <property type="entry name" value="FATTY ACYL-COA REDUCTASE CG8306-RELATED"/>
    <property type="match status" value="1"/>
</dbReference>
<dbReference type="FunFam" id="3.40.50.720:FF:000143">
    <property type="entry name" value="Fatty acyl-CoA reductase"/>
    <property type="match status" value="1"/>
</dbReference>
<sequence>MEMPTVPEFYAGRNIFVTGATGFLGKVLIEKLLRCCPDINGIYMLMRPKRGHTVAERLKDLVESKIFEKLKTTSPNYGEKLHAIAGDIMEPDLGISQSDAEFLANEISVVFHSAATIRFDEPLRVAVTMNLLAVRAMINLCKTFKQLDAFIHVSTAYANCDRTHIEETVYDPPVDPQKIIDALEWMDDETVEQLTPGLIKPKPNTYTYTKQLAESLLLNEGKGLPLAIVRPSIVTASWQEPMPGWIDNLNGPSGMYIAAGKGLLKSVLCDSDAVADIIPVDMPTNMLILVGWYTATHKPREVLVYHSTTGTVNPFTWGQMETVVNSYFKKYPYDDCFRRPNVSLTSNDWLHNYWMFVSHMIPAYVTDLAFRLAGKKPRMVKTYNKMHRSLSTLNFFTLRTWEWTYKNIDCLKKALSEEDKKIFYYDPRLIHWPSYIENYCNGTRIYILNETLTNVPAARAHIRKLRNIRYVFNTVVIVALWRFLVARTDIARNLWMFIMTLVYKFVRMTHITSTR</sequence>
<keyword evidence="7" id="KW-0472">Membrane</keyword>
<comment type="function">
    <text evidence="9">Catalyzes the reduction of fatty acyl-CoA to fatty alcohols.</text>
</comment>
<dbReference type="Gene3D" id="3.40.50.720">
    <property type="entry name" value="NAD(P)-binding Rossmann-like Domain"/>
    <property type="match status" value="1"/>
</dbReference>
<organism evidence="10 11">
    <name type="scientific">Owenia fusiformis</name>
    <name type="common">Polychaete worm</name>
    <dbReference type="NCBI Taxonomy" id="6347"/>
    <lineage>
        <taxon>Eukaryota</taxon>
        <taxon>Metazoa</taxon>
        <taxon>Spiralia</taxon>
        <taxon>Lophotrochozoa</taxon>
        <taxon>Annelida</taxon>
        <taxon>Polychaeta</taxon>
        <taxon>Sedentaria</taxon>
        <taxon>Canalipalpata</taxon>
        <taxon>Sabellida</taxon>
        <taxon>Oweniida</taxon>
        <taxon>Oweniidae</taxon>
        <taxon>Owenia</taxon>
    </lineage>
</organism>
<dbReference type="CDD" id="cd05236">
    <property type="entry name" value="FAR-N_SDR_e"/>
    <property type="match status" value="1"/>
</dbReference>
<dbReference type="GO" id="GO:0005777">
    <property type="term" value="C:peroxisome"/>
    <property type="evidence" value="ECO:0007669"/>
    <property type="project" value="TreeGrafter"/>
</dbReference>
<dbReference type="AlphaFoldDB" id="A0A8J1TYT4"/>
<dbReference type="SUPFAM" id="SSF51735">
    <property type="entry name" value="NAD(P)-binding Rossmann-fold domains"/>
    <property type="match status" value="1"/>
</dbReference>
<keyword evidence="6 9" id="KW-0443">Lipid metabolism</keyword>
<dbReference type="OrthoDB" id="429813at2759"/>
<evidence type="ECO:0000256" key="7">
    <source>
        <dbReference type="ARBA" id="ARBA00023136"/>
    </source>
</evidence>
<evidence type="ECO:0000256" key="5">
    <source>
        <dbReference type="ARBA" id="ARBA00022989"/>
    </source>
</evidence>
<protein>
    <recommendedName>
        <fullName evidence="9">Fatty acyl-CoA reductase</fullName>
        <ecNumber evidence="9">1.2.1.84</ecNumber>
    </recommendedName>
</protein>
<dbReference type="Pfam" id="PF07993">
    <property type="entry name" value="NAD_binding_4"/>
    <property type="match status" value="1"/>
</dbReference>
<keyword evidence="4" id="KW-0812">Transmembrane</keyword>
<name>A0A8J1TYT4_OWEFU</name>
<evidence type="ECO:0000256" key="9">
    <source>
        <dbReference type="RuleBase" id="RU363097"/>
    </source>
</evidence>
<comment type="catalytic activity">
    <reaction evidence="8 9">
        <text>a long-chain fatty acyl-CoA + 2 NADPH + 2 H(+) = a long-chain primary fatty alcohol + 2 NADP(+) + CoA</text>
        <dbReference type="Rhea" id="RHEA:52716"/>
        <dbReference type="ChEBI" id="CHEBI:15378"/>
        <dbReference type="ChEBI" id="CHEBI:57287"/>
        <dbReference type="ChEBI" id="CHEBI:57783"/>
        <dbReference type="ChEBI" id="CHEBI:58349"/>
        <dbReference type="ChEBI" id="CHEBI:77396"/>
        <dbReference type="ChEBI" id="CHEBI:83139"/>
        <dbReference type="EC" id="1.2.1.84"/>
    </reaction>
</comment>
<dbReference type="CDD" id="cd09071">
    <property type="entry name" value="FAR_C"/>
    <property type="match status" value="1"/>
</dbReference>
<comment type="caution">
    <text evidence="10">The sequence shown here is derived from an EMBL/GenBank/DDBJ whole genome shotgun (WGS) entry which is preliminary data.</text>
</comment>
<dbReference type="InterPro" id="IPR036291">
    <property type="entry name" value="NAD(P)-bd_dom_sf"/>
</dbReference>
<evidence type="ECO:0000313" key="11">
    <source>
        <dbReference type="Proteomes" id="UP000749559"/>
    </source>
</evidence>
<dbReference type="GO" id="GO:0102965">
    <property type="term" value="F:alcohol-forming long-chain fatty acyl-CoA reductase activity"/>
    <property type="evidence" value="ECO:0007669"/>
    <property type="project" value="UniProtKB-EC"/>
</dbReference>
<dbReference type="Pfam" id="PF03015">
    <property type="entry name" value="Sterile"/>
    <property type="match status" value="1"/>
</dbReference>
<dbReference type="GO" id="GO:0080019">
    <property type="term" value="F:alcohol-forming very long-chain fatty acyl-CoA reductase activity"/>
    <property type="evidence" value="ECO:0007669"/>
    <property type="project" value="InterPro"/>
</dbReference>
<keyword evidence="3 9" id="KW-0444">Lipid biosynthesis</keyword>
<evidence type="ECO:0000256" key="8">
    <source>
        <dbReference type="ARBA" id="ARBA00052530"/>
    </source>
</evidence>
<keyword evidence="9" id="KW-0521">NADP</keyword>
<proteinExistence type="inferred from homology"/>
<evidence type="ECO:0000256" key="2">
    <source>
        <dbReference type="ARBA" id="ARBA00005928"/>
    </source>
</evidence>
<keyword evidence="9" id="KW-0560">Oxidoreductase</keyword>
<evidence type="ECO:0000256" key="6">
    <source>
        <dbReference type="ARBA" id="ARBA00023098"/>
    </source>
</evidence>
<evidence type="ECO:0000313" key="10">
    <source>
        <dbReference type="EMBL" id="CAH1786734.1"/>
    </source>
</evidence>
<evidence type="ECO:0000256" key="3">
    <source>
        <dbReference type="ARBA" id="ARBA00022516"/>
    </source>
</evidence>
<dbReference type="PANTHER" id="PTHR11011">
    <property type="entry name" value="MALE STERILITY PROTEIN 2-RELATED"/>
    <property type="match status" value="1"/>
</dbReference>
<reference evidence="10" key="1">
    <citation type="submission" date="2022-03" db="EMBL/GenBank/DDBJ databases">
        <authorList>
            <person name="Martin C."/>
        </authorList>
    </citation>
    <scope>NUCLEOTIDE SEQUENCE</scope>
</reference>
<comment type="similarity">
    <text evidence="2 9">Belongs to the fatty acyl-CoA reductase family.</text>
</comment>
<dbReference type="GO" id="GO:0016020">
    <property type="term" value="C:membrane"/>
    <property type="evidence" value="ECO:0007669"/>
    <property type="project" value="UniProtKB-SubCell"/>
</dbReference>
<keyword evidence="5" id="KW-1133">Transmembrane helix</keyword>
<dbReference type="InterPro" id="IPR033640">
    <property type="entry name" value="FAR_C"/>
</dbReference>
<dbReference type="InterPro" id="IPR013120">
    <property type="entry name" value="FAR_NAD-bd"/>
</dbReference>
<dbReference type="EC" id="1.2.1.84" evidence="9"/>
<evidence type="ECO:0000256" key="1">
    <source>
        <dbReference type="ARBA" id="ARBA00004141"/>
    </source>
</evidence>
<keyword evidence="11" id="KW-1185">Reference proteome</keyword>
<gene>
    <name evidence="10" type="ORF">OFUS_LOCUS12568</name>
</gene>
<dbReference type="EMBL" id="CAIIXF020000006">
    <property type="protein sequence ID" value="CAH1786734.1"/>
    <property type="molecule type" value="Genomic_DNA"/>
</dbReference>
<evidence type="ECO:0000256" key="4">
    <source>
        <dbReference type="ARBA" id="ARBA00022692"/>
    </source>
</evidence>
<dbReference type="GO" id="GO:0035336">
    <property type="term" value="P:long-chain fatty-acyl-CoA metabolic process"/>
    <property type="evidence" value="ECO:0007669"/>
    <property type="project" value="TreeGrafter"/>
</dbReference>
<dbReference type="Proteomes" id="UP000749559">
    <property type="component" value="Unassembled WGS sequence"/>
</dbReference>
<dbReference type="InterPro" id="IPR026055">
    <property type="entry name" value="FAR"/>
</dbReference>
<comment type="subcellular location">
    <subcellularLocation>
        <location evidence="1">Membrane</location>
        <topology evidence="1">Multi-pass membrane protein</topology>
    </subcellularLocation>
</comment>